<dbReference type="GO" id="GO:0030018">
    <property type="term" value="C:Z disc"/>
    <property type="evidence" value="ECO:0007669"/>
    <property type="project" value="TreeGrafter"/>
</dbReference>
<evidence type="ECO:0000256" key="4">
    <source>
        <dbReference type="SAM" id="MobiDB-lite"/>
    </source>
</evidence>
<keyword evidence="2" id="KW-0963">Cytoplasm</keyword>
<dbReference type="InterPro" id="IPR036034">
    <property type="entry name" value="PDZ_sf"/>
</dbReference>
<dbReference type="PANTHER" id="PTHR24214:SF38">
    <property type="entry name" value="PDZ AND LIM DOMAIN PROTEIN ZASP-RELATED"/>
    <property type="match status" value="1"/>
</dbReference>
<keyword evidence="3" id="KW-0479">Metal-binding</keyword>
<feature type="domain" description="PDZ" evidence="5">
    <location>
        <begin position="6"/>
        <end position="89"/>
    </location>
</feature>
<name>A0A210QG11_MIZYE</name>
<keyword evidence="3" id="KW-0862">Zinc</keyword>
<feature type="compositionally biased region" description="Low complexity" evidence="4">
    <location>
        <begin position="124"/>
        <end position="149"/>
    </location>
</feature>
<dbReference type="InterPro" id="IPR001478">
    <property type="entry name" value="PDZ"/>
</dbReference>
<sequence>MAQRLTIRMNRADSGMSWGFRLHGGMEYGLPMTVLTIVRKSVCDRCGLRPRDRVVAINNMNVDGATHEQTKMEIIRSGLELEVVVYRDPPGTALVTLAQPTQPPAPVQQANSQGYLQGYGPVLAPVSQPSSQPTAAAPAAAPAPAATPAVPEPSQVPEMPASKPEAPAPELEAPAKSTPETTPAPAQEKEPLQEPAPSEPKKESPAHTAPLSVDTSVEIPPDTEVLSPMEVLASPAFREMSTKGSKPFSPGGAKKAIPNVTHSQFNSPMGLYSADNIAAVYAAQTEGIEREMEGLDVSKAPVGTKMSGSLQVID</sequence>
<dbReference type="GO" id="GO:0061061">
    <property type="term" value="P:muscle structure development"/>
    <property type="evidence" value="ECO:0007669"/>
    <property type="project" value="TreeGrafter"/>
</dbReference>
<dbReference type="GO" id="GO:0001725">
    <property type="term" value="C:stress fiber"/>
    <property type="evidence" value="ECO:0007669"/>
    <property type="project" value="TreeGrafter"/>
</dbReference>
<dbReference type="GO" id="GO:0005912">
    <property type="term" value="C:adherens junction"/>
    <property type="evidence" value="ECO:0007669"/>
    <property type="project" value="TreeGrafter"/>
</dbReference>
<dbReference type="SUPFAM" id="SSF50156">
    <property type="entry name" value="PDZ domain-like"/>
    <property type="match status" value="1"/>
</dbReference>
<gene>
    <name evidence="6" type="ORF">KP79_PYT19091</name>
</gene>
<dbReference type="Proteomes" id="UP000242188">
    <property type="component" value="Unassembled WGS sequence"/>
</dbReference>
<dbReference type="Gene3D" id="2.30.42.10">
    <property type="match status" value="1"/>
</dbReference>
<dbReference type="STRING" id="6573.A0A210QG11"/>
<dbReference type="EMBL" id="NEDP02003824">
    <property type="protein sequence ID" value="OWF47684.1"/>
    <property type="molecule type" value="Genomic_DNA"/>
</dbReference>
<organism evidence="6 7">
    <name type="scientific">Mizuhopecten yessoensis</name>
    <name type="common">Japanese scallop</name>
    <name type="synonym">Patinopecten yessoensis</name>
    <dbReference type="NCBI Taxonomy" id="6573"/>
    <lineage>
        <taxon>Eukaryota</taxon>
        <taxon>Metazoa</taxon>
        <taxon>Spiralia</taxon>
        <taxon>Lophotrochozoa</taxon>
        <taxon>Mollusca</taxon>
        <taxon>Bivalvia</taxon>
        <taxon>Autobranchia</taxon>
        <taxon>Pteriomorphia</taxon>
        <taxon>Pectinida</taxon>
        <taxon>Pectinoidea</taxon>
        <taxon>Pectinidae</taxon>
        <taxon>Mizuhopecten</taxon>
    </lineage>
</organism>
<dbReference type="PROSITE" id="PS50106">
    <property type="entry name" value="PDZ"/>
    <property type="match status" value="1"/>
</dbReference>
<feature type="region of interest" description="Disordered" evidence="4">
    <location>
        <begin position="124"/>
        <end position="215"/>
    </location>
</feature>
<dbReference type="PANTHER" id="PTHR24214">
    <property type="entry name" value="PDZ AND LIM DOMAIN PROTEIN ZASP"/>
    <property type="match status" value="1"/>
</dbReference>
<protein>
    <submittedName>
        <fullName evidence="6">Synaptopodin 2-like protein</fullName>
    </submittedName>
</protein>
<dbReference type="Pfam" id="PF00595">
    <property type="entry name" value="PDZ"/>
    <property type="match status" value="1"/>
</dbReference>
<keyword evidence="3" id="KW-0440">LIM domain</keyword>
<dbReference type="Pfam" id="PF15936">
    <property type="entry name" value="DUF4749"/>
    <property type="match status" value="1"/>
</dbReference>
<keyword evidence="7" id="KW-1185">Reference proteome</keyword>
<comment type="subcellular location">
    <subcellularLocation>
        <location evidence="1">Cytoplasm</location>
    </subcellularLocation>
</comment>
<feature type="compositionally biased region" description="Low complexity" evidence="4">
    <location>
        <begin position="157"/>
        <end position="175"/>
    </location>
</feature>
<comment type="caution">
    <text evidence="6">The sequence shown here is derived from an EMBL/GenBank/DDBJ whole genome shotgun (WGS) entry which is preliminary data.</text>
</comment>
<dbReference type="SMART" id="SM00735">
    <property type="entry name" value="ZM"/>
    <property type="match status" value="1"/>
</dbReference>
<dbReference type="GO" id="GO:0051371">
    <property type="term" value="F:muscle alpha-actinin binding"/>
    <property type="evidence" value="ECO:0007669"/>
    <property type="project" value="TreeGrafter"/>
</dbReference>
<accession>A0A210QG11</accession>
<dbReference type="InterPro" id="IPR006643">
    <property type="entry name" value="Zasp-like_motif"/>
</dbReference>
<reference evidence="6 7" key="1">
    <citation type="journal article" date="2017" name="Nat. Ecol. Evol.">
        <title>Scallop genome provides insights into evolution of bilaterian karyotype and development.</title>
        <authorList>
            <person name="Wang S."/>
            <person name="Zhang J."/>
            <person name="Jiao W."/>
            <person name="Li J."/>
            <person name="Xun X."/>
            <person name="Sun Y."/>
            <person name="Guo X."/>
            <person name="Huan P."/>
            <person name="Dong B."/>
            <person name="Zhang L."/>
            <person name="Hu X."/>
            <person name="Sun X."/>
            <person name="Wang J."/>
            <person name="Zhao C."/>
            <person name="Wang Y."/>
            <person name="Wang D."/>
            <person name="Huang X."/>
            <person name="Wang R."/>
            <person name="Lv J."/>
            <person name="Li Y."/>
            <person name="Zhang Z."/>
            <person name="Liu B."/>
            <person name="Lu W."/>
            <person name="Hui Y."/>
            <person name="Liang J."/>
            <person name="Zhou Z."/>
            <person name="Hou R."/>
            <person name="Li X."/>
            <person name="Liu Y."/>
            <person name="Li H."/>
            <person name="Ning X."/>
            <person name="Lin Y."/>
            <person name="Zhao L."/>
            <person name="Xing Q."/>
            <person name="Dou J."/>
            <person name="Li Y."/>
            <person name="Mao J."/>
            <person name="Guo H."/>
            <person name="Dou H."/>
            <person name="Li T."/>
            <person name="Mu C."/>
            <person name="Jiang W."/>
            <person name="Fu Q."/>
            <person name="Fu X."/>
            <person name="Miao Y."/>
            <person name="Liu J."/>
            <person name="Yu Q."/>
            <person name="Li R."/>
            <person name="Liao H."/>
            <person name="Li X."/>
            <person name="Kong Y."/>
            <person name="Jiang Z."/>
            <person name="Chourrout D."/>
            <person name="Li R."/>
            <person name="Bao Z."/>
        </authorList>
    </citation>
    <scope>NUCLEOTIDE SEQUENCE [LARGE SCALE GENOMIC DNA]</scope>
    <source>
        <strain evidence="6 7">PY_sf001</strain>
    </source>
</reference>
<evidence type="ECO:0000313" key="7">
    <source>
        <dbReference type="Proteomes" id="UP000242188"/>
    </source>
</evidence>
<dbReference type="InterPro" id="IPR050604">
    <property type="entry name" value="PDZ-LIM_domain"/>
</dbReference>
<dbReference type="AlphaFoldDB" id="A0A210QG11"/>
<evidence type="ECO:0000259" key="5">
    <source>
        <dbReference type="PROSITE" id="PS50106"/>
    </source>
</evidence>
<dbReference type="OrthoDB" id="44841at2759"/>
<dbReference type="InterPro" id="IPR031847">
    <property type="entry name" value="PDLI1-4/Zasp-like_mid"/>
</dbReference>
<dbReference type="GO" id="GO:0003779">
    <property type="term" value="F:actin binding"/>
    <property type="evidence" value="ECO:0007669"/>
    <property type="project" value="TreeGrafter"/>
</dbReference>
<proteinExistence type="predicted"/>
<evidence type="ECO:0000313" key="6">
    <source>
        <dbReference type="EMBL" id="OWF47684.1"/>
    </source>
</evidence>
<dbReference type="SMART" id="SM00228">
    <property type="entry name" value="PDZ"/>
    <property type="match status" value="1"/>
</dbReference>
<evidence type="ECO:0000256" key="2">
    <source>
        <dbReference type="ARBA" id="ARBA00022490"/>
    </source>
</evidence>
<evidence type="ECO:0000256" key="1">
    <source>
        <dbReference type="ARBA" id="ARBA00004496"/>
    </source>
</evidence>
<evidence type="ECO:0000256" key="3">
    <source>
        <dbReference type="ARBA" id="ARBA00023038"/>
    </source>
</evidence>
<dbReference type="GO" id="GO:0031941">
    <property type="term" value="C:filamentous actin"/>
    <property type="evidence" value="ECO:0007669"/>
    <property type="project" value="TreeGrafter"/>
</dbReference>
<dbReference type="GO" id="GO:0030036">
    <property type="term" value="P:actin cytoskeleton organization"/>
    <property type="evidence" value="ECO:0007669"/>
    <property type="project" value="TreeGrafter"/>
</dbReference>